<dbReference type="EC" id="3.6.1.9" evidence="4"/>
<dbReference type="Pfam" id="PF02545">
    <property type="entry name" value="Maf"/>
    <property type="match status" value="1"/>
</dbReference>
<dbReference type="GO" id="GO:0036221">
    <property type="term" value="F:UTP diphosphatase activity"/>
    <property type="evidence" value="ECO:0007669"/>
    <property type="project" value="RHEA"/>
</dbReference>
<comment type="catalytic activity">
    <reaction evidence="4">
        <text>UTP + H2O = UMP + diphosphate + H(+)</text>
        <dbReference type="Rhea" id="RHEA:29395"/>
        <dbReference type="ChEBI" id="CHEBI:15377"/>
        <dbReference type="ChEBI" id="CHEBI:15378"/>
        <dbReference type="ChEBI" id="CHEBI:33019"/>
        <dbReference type="ChEBI" id="CHEBI:46398"/>
        <dbReference type="ChEBI" id="CHEBI:57865"/>
        <dbReference type="EC" id="3.6.1.9"/>
    </reaction>
</comment>
<evidence type="ECO:0000256" key="4">
    <source>
        <dbReference type="HAMAP-Rule" id="MF_00528"/>
    </source>
</evidence>
<reference evidence="5 6" key="1">
    <citation type="submission" date="2019-01" db="EMBL/GenBank/DDBJ databases">
        <title>Lacunisphaera sp. strain TWA-58.</title>
        <authorList>
            <person name="Chen W.-M."/>
        </authorList>
    </citation>
    <scope>NUCLEOTIDE SEQUENCE [LARGE SCALE GENOMIC DNA]</scope>
    <source>
        <strain evidence="5 6">TWA-58</strain>
    </source>
</reference>
<dbReference type="GO" id="GO:0036218">
    <property type="term" value="F:dTTP diphosphatase activity"/>
    <property type="evidence" value="ECO:0007669"/>
    <property type="project" value="RHEA"/>
</dbReference>
<dbReference type="PIRSF" id="PIRSF006305">
    <property type="entry name" value="Maf"/>
    <property type="match status" value="1"/>
</dbReference>
<dbReference type="CDD" id="cd00555">
    <property type="entry name" value="Maf"/>
    <property type="match status" value="1"/>
</dbReference>
<dbReference type="HAMAP" id="MF_00528">
    <property type="entry name" value="Maf"/>
    <property type="match status" value="1"/>
</dbReference>
<keyword evidence="3 4" id="KW-0546">Nucleotide metabolism</keyword>
<feature type="site" description="Important for substrate specificity" evidence="4">
    <location>
        <position position="160"/>
    </location>
</feature>
<comment type="function">
    <text evidence="4">Nucleoside triphosphate pyrophosphatase that hydrolyzes dTTP and UTP. May have a dual role in cell division arrest and in preventing the incorporation of modified nucleotides into cellular nucleic acids.</text>
</comment>
<evidence type="ECO:0000256" key="2">
    <source>
        <dbReference type="ARBA" id="ARBA00022801"/>
    </source>
</evidence>
<dbReference type="EMBL" id="SDHX01000001">
    <property type="protein sequence ID" value="RXK56115.1"/>
    <property type="molecule type" value="Genomic_DNA"/>
</dbReference>
<name>A0A4Q1CAK8_9BACT</name>
<dbReference type="OrthoDB" id="9807767at2"/>
<dbReference type="RefSeq" id="WP_129047481.1">
    <property type="nucleotide sequence ID" value="NZ_SDHX01000001.1"/>
</dbReference>
<dbReference type="GO" id="GO:0009117">
    <property type="term" value="P:nucleotide metabolic process"/>
    <property type="evidence" value="ECO:0007669"/>
    <property type="project" value="UniProtKB-KW"/>
</dbReference>
<organism evidence="5 6">
    <name type="scientific">Oleiharenicola lentus</name>
    <dbReference type="NCBI Taxonomy" id="2508720"/>
    <lineage>
        <taxon>Bacteria</taxon>
        <taxon>Pseudomonadati</taxon>
        <taxon>Verrucomicrobiota</taxon>
        <taxon>Opitutia</taxon>
        <taxon>Opitutales</taxon>
        <taxon>Opitutaceae</taxon>
        <taxon>Oleiharenicola</taxon>
    </lineage>
</organism>
<comment type="cofactor">
    <cofactor evidence="1 4">
        <name>a divalent metal cation</name>
        <dbReference type="ChEBI" id="CHEBI:60240"/>
    </cofactor>
</comment>
<keyword evidence="2 4" id="KW-0378">Hydrolase</keyword>
<comment type="similarity">
    <text evidence="4">Belongs to the Maf family. YhdE subfamily.</text>
</comment>
<comment type="catalytic activity">
    <reaction evidence="4">
        <text>dTTP + H2O = dTMP + diphosphate + H(+)</text>
        <dbReference type="Rhea" id="RHEA:28534"/>
        <dbReference type="ChEBI" id="CHEBI:15377"/>
        <dbReference type="ChEBI" id="CHEBI:15378"/>
        <dbReference type="ChEBI" id="CHEBI:33019"/>
        <dbReference type="ChEBI" id="CHEBI:37568"/>
        <dbReference type="ChEBI" id="CHEBI:63528"/>
        <dbReference type="EC" id="3.6.1.9"/>
    </reaction>
</comment>
<proteinExistence type="inferred from homology"/>
<comment type="caution">
    <text evidence="5">The sequence shown here is derived from an EMBL/GenBank/DDBJ whole genome shotgun (WGS) entry which is preliminary data.</text>
</comment>
<dbReference type="InterPro" id="IPR029001">
    <property type="entry name" value="ITPase-like_fam"/>
</dbReference>
<dbReference type="GO" id="GO:0005737">
    <property type="term" value="C:cytoplasm"/>
    <property type="evidence" value="ECO:0007669"/>
    <property type="project" value="UniProtKB-SubCell"/>
</dbReference>
<accession>A0A4Q1CAK8</accession>
<feature type="site" description="Important for substrate specificity" evidence="4">
    <location>
        <position position="76"/>
    </location>
</feature>
<dbReference type="PANTHER" id="PTHR43213">
    <property type="entry name" value="BIFUNCTIONAL DTTP/UTP PYROPHOSPHATASE/METHYLTRANSFERASE PROTEIN-RELATED"/>
    <property type="match status" value="1"/>
</dbReference>
<sequence length="196" mass="21119">MTSDPKGPRLILASASPRRRELLAGLGYEFSIVPAEVTEHEAPDADPRAMVAHNAALKADWVAARHPDATVIGADTTVFIERTVLNKPRDAAEARAMLRMLSGRTHTVFTGLAVRRLRDGLKLDRGVASDVTFKALDEATIELYLSRVHTLDKAGGYGIQEHGDLIVAGFTGSLTNIVGLPVDEMKQLLTQAGLGR</sequence>
<keyword evidence="6" id="KW-1185">Reference proteome</keyword>
<feature type="site" description="Important for substrate specificity" evidence="4">
    <location>
        <position position="18"/>
    </location>
</feature>
<gene>
    <name evidence="5" type="primary">maf</name>
    <name evidence="5" type="ORF">ESB00_09650</name>
</gene>
<dbReference type="PANTHER" id="PTHR43213:SF5">
    <property type="entry name" value="BIFUNCTIONAL DTTP_UTP PYROPHOSPHATASE_METHYLTRANSFERASE PROTEIN-RELATED"/>
    <property type="match status" value="1"/>
</dbReference>
<dbReference type="SUPFAM" id="SSF52972">
    <property type="entry name" value="ITPase-like"/>
    <property type="match status" value="1"/>
</dbReference>
<dbReference type="Gene3D" id="3.90.950.10">
    <property type="match status" value="1"/>
</dbReference>
<dbReference type="NCBIfam" id="TIGR00172">
    <property type="entry name" value="maf"/>
    <property type="match status" value="1"/>
</dbReference>
<evidence type="ECO:0000313" key="6">
    <source>
        <dbReference type="Proteomes" id="UP000290218"/>
    </source>
</evidence>
<dbReference type="AlphaFoldDB" id="A0A4Q1CAK8"/>
<protein>
    <recommendedName>
        <fullName evidence="4">dTTP/UTP pyrophosphatase</fullName>
        <shortName evidence="4">dTTPase/UTPase</shortName>
        <ecNumber evidence="4">3.6.1.9</ecNumber>
    </recommendedName>
    <alternativeName>
        <fullName evidence="4">Nucleoside triphosphate pyrophosphatase</fullName>
    </alternativeName>
    <alternativeName>
        <fullName evidence="4">Nucleotide pyrophosphatase</fullName>
        <shortName evidence="4">Nucleotide PPase</shortName>
    </alternativeName>
</protein>
<evidence type="ECO:0000256" key="3">
    <source>
        <dbReference type="ARBA" id="ARBA00023080"/>
    </source>
</evidence>
<comment type="subcellular location">
    <subcellularLocation>
        <location evidence="4">Cytoplasm</location>
    </subcellularLocation>
</comment>
<feature type="active site" description="Proton acceptor" evidence="4">
    <location>
        <position position="75"/>
    </location>
</feature>
<comment type="caution">
    <text evidence="4">Lacks conserved residue(s) required for the propagation of feature annotation.</text>
</comment>
<dbReference type="InterPro" id="IPR003697">
    <property type="entry name" value="Maf-like"/>
</dbReference>
<evidence type="ECO:0000313" key="5">
    <source>
        <dbReference type="EMBL" id="RXK56115.1"/>
    </source>
</evidence>
<evidence type="ECO:0000256" key="1">
    <source>
        <dbReference type="ARBA" id="ARBA00001968"/>
    </source>
</evidence>
<keyword evidence="4" id="KW-0963">Cytoplasm</keyword>
<dbReference type="Proteomes" id="UP000290218">
    <property type="component" value="Unassembled WGS sequence"/>
</dbReference>